<evidence type="ECO:0000256" key="4">
    <source>
        <dbReference type="ARBA" id="ARBA00035267"/>
    </source>
</evidence>
<dbReference type="AlphaFoldDB" id="A0A9Q3GIR3"/>
<reference evidence="5" key="1">
    <citation type="submission" date="2021-03" db="EMBL/GenBank/DDBJ databases">
        <title>Draft genome sequence of rust myrtle Austropuccinia psidii MF-1, a brazilian biotype.</title>
        <authorList>
            <person name="Quecine M.C."/>
            <person name="Pachon D.M.R."/>
            <person name="Bonatelli M.L."/>
            <person name="Correr F.H."/>
            <person name="Franceschini L.M."/>
            <person name="Leite T.F."/>
            <person name="Margarido G.R.A."/>
            <person name="Almeida C.A."/>
            <person name="Ferrarezi J.A."/>
            <person name="Labate C.A."/>
        </authorList>
    </citation>
    <scope>NUCLEOTIDE SEQUENCE</scope>
    <source>
        <strain evidence="5">MF-1</strain>
    </source>
</reference>
<gene>
    <name evidence="5" type="ORF">O181_008698</name>
</gene>
<dbReference type="GO" id="GO:0003735">
    <property type="term" value="F:structural constituent of ribosome"/>
    <property type="evidence" value="ECO:0007669"/>
    <property type="project" value="InterPro"/>
</dbReference>
<keyword evidence="3" id="KW-0687">Ribonucleoprotein</keyword>
<dbReference type="PRINTS" id="PR00063">
    <property type="entry name" value="RIBOSOMALL27"/>
</dbReference>
<dbReference type="PANTHER" id="PTHR15893">
    <property type="entry name" value="RIBOSOMAL PROTEIN L27"/>
    <property type="match status" value="1"/>
</dbReference>
<protein>
    <recommendedName>
        <fullName evidence="4">Large ribosomal subunit protein bL27m</fullName>
    </recommendedName>
</protein>
<dbReference type="InterPro" id="IPR018261">
    <property type="entry name" value="Ribosomal_bL27_CS"/>
</dbReference>
<dbReference type="Proteomes" id="UP000765509">
    <property type="component" value="Unassembled WGS sequence"/>
</dbReference>
<dbReference type="Pfam" id="PF01016">
    <property type="entry name" value="Ribosomal_L27"/>
    <property type="match status" value="1"/>
</dbReference>
<dbReference type="InterPro" id="IPR001684">
    <property type="entry name" value="Ribosomal_bL27"/>
</dbReference>
<evidence type="ECO:0000313" key="6">
    <source>
        <dbReference type="Proteomes" id="UP000765509"/>
    </source>
</evidence>
<comment type="similarity">
    <text evidence="1">Belongs to the bacterial ribosomal protein bL27 family.</text>
</comment>
<organism evidence="5 6">
    <name type="scientific">Austropuccinia psidii MF-1</name>
    <dbReference type="NCBI Taxonomy" id="1389203"/>
    <lineage>
        <taxon>Eukaryota</taxon>
        <taxon>Fungi</taxon>
        <taxon>Dikarya</taxon>
        <taxon>Basidiomycota</taxon>
        <taxon>Pucciniomycotina</taxon>
        <taxon>Pucciniomycetes</taxon>
        <taxon>Pucciniales</taxon>
        <taxon>Sphaerophragmiaceae</taxon>
        <taxon>Austropuccinia</taxon>
    </lineage>
</organism>
<keyword evidence="6" id="KW-1185">Reference proteome</keyword>
<dbReference type="OrthoDB" id="1867012at2759"/>
<dbReference type="EMBL" id="AVOT02002040">
    <property type="protein sequence ID" value="MBW0468983.1"/>
    <property type="molecule type" value="Genomic_DNA"/>
</dbReference>
<evidence type="ECO:0000256" key="1">
    <source>
        <dbReference type="ARBA" id="ARBA00010797"/>
    </source>
</evidence>
<dbReference type="NCBIfam" id="TIGR00062">
    <property type="entry name" value="L27"/>
    <property type="match status" value="1"/>
</dbReference>
<dbReference type="GO" id="GO:0005762">
    <property type="term" value="C:mitochondrial large ribosomal subunit"/>
    <property type="evidence" value="ECO:0007669"/>
    <property type="project" value="TreeGrafter"/>
</dbReference>
<dbReference type="SUPFAM" id="SSF110324">
    <property type="entry name" value="Ribosomal L27 protein-like"/>
    <property type="match status" value="1"/>
</dbReference>
<dbReference type="GO" id="GO:0006412">
    <property type="term" value="P:translation"/>
    <property type="evidence" value="ECO:0007669"/>
    <property type="project" value="InterPro"/>
</dbReference>
<keyword evidence="2" id="KW-0689">Ribosomal protein</keyword>
<evidence type="ECO:0000313" key="5">
    <source>
        <dbReference type="EMBL" id="MBW0468983.1"/>
    </source>
</evidence>
<name>A0A9Q3GIR3_9BASI</name>
<sequence>MIGIFGVVQAGCHLSRTLHRNIENCLSPFTLIPQLRTATKRAGGSTKNNRGSAGRRLGVKKFGGEKVEQGEIIVRQRGQRFHPGQNVFLGKDHTLHAAIPGFVKFYQDPRGDHVGYRALSLRHQRMRKFVGVVSNQNEKLPRDLAAEGRARHFGLIDLAARERQLAKQTVTPRIPPTTFARPASTDSFPLIRNKLQSGDSIEISTKKVTT</sequence>
<dbReference type="Gene3D" id="2.40.50.100">
    <property type="match status" value="1"/>
</dbReference>
<proteinExistence type="inferred from homology"/>
<evidence type="ECO:0000256" key="2">
    <source>
        <dbReference type="ARBA" id="ARBA00022980"/>
    </source>
</evidence>
<accession>A0A9Q3GIR3</accession>
<dbReference type="PROSITE" id="PS00831">
    <property type="entry name" value="RIBOSOMAL_L27"/>
    <property type="match status" value="1"/>
</dbReference>
<dbReference type="PANTHER" id="PTHR15893:SF0">
    <property type="entry name" value="LARGE RIBOSOMAL SUBUNIT PROTEIN BL27M"/>
    <property type="match status" value="1"/>
</dbReference>
<comment type="caution">
    <text evidence="5">The sequence shown here is derived from an EMBL/GenBank/DDBJ whole genome shotgun (WGS) entry which is preliminary data.</text>
</comment>
<evidence type="ECO:0000256" key="3">
    <source>
        <dbReference type="ARBA" id="ARBA00023274"/>
    </source>
</evidence>